<comment type="caution">
    <text evidence="1">The sequence shown here is derived from an EMBL/GenBank/DDBJ whole genome shotgun (WGS) entry which is preliminary data.</text>
</comment>
<accession>A0A392RFM1</accession>
<dbReference type="Proteomes" id="UP000265520">
    <property type="component" value="Unassembled WGS sequence"/>
</dbReference>
<reference evidence="1 2" key="1">
    <citation type="journal article" date="2018" name="Front. Plant Sci.">
        <title>Red Clover (Trifolium pratense) and Zigzag Clover (T. medium) - A Picture of Genomic Similarities and Differences.</title>
        <authorList>
            <person name="Dluhosova J."/>
            <person name="Istvanek J."/>
            <person name="Nedelnik J."/>
            <person name="Repkova J."/>
        </authorList>
    </citation>
    <scope>NUCLEOTIDE SEQUENCE [LARGE SCALE GENOMIC DNA]</scope>
    <source>
        <strain evidence="2">cv. 10/8</strain>
        <tissue evidence="1">Leaf</tissue>
    </source>
</reference>
<keyword evidence="2" id="KW-1185">Reference proteome</keyword>
<evidence type="ECO:0000313" key="1">
    <source>
        <dbReference type="EMBL" id="MCI35413.1"/>
    </source>
</evidence>
<evidence type="ECO:0000313" key="2">
    <source>
        <dbReference type="Proteomes" id="UP000265520"/>
    </source>
</evidence>
<organism evidence="1 2">
    <name type="scientific">Trifolium medium</name>
    <dbReference type="NCBI Taxonomy" id="97028"/>
    <lineage>
        <taxon>Eukaryota</taxon>
        <taxon>Viridiplantae</taxon>
        <taxon>Streptophyta</taxon>
        <taxon>Embryophyta</taxon>
        <taxon>Tracheophyta</taxon>
        <taxon>Spermatophyta</taxon>
        <taxon>Magnoliopsida</taxon>
        <taxon>eudicotyledons</taxon>
        <taxon>Gunneridae</taxon>
        <taxon>Pentapetalae</taxon>
        <taxon>rosids</taxon>
        <taxon>fabids</taxon>
        <taxon>Fabales</taxon>
        <taxon>Fabaceae</taxon>
        <taxon>Papilionoideae</taxon>
        <taxon>50 kb inversion clade</taxon>
        <taxon>NPAAA clade</taxon>
        <taxon>Hologalegina</taxon>
        <taxon>IRL clade</taxon>
        <taxon>Trifolieae</taxon>
        <taxon>Trifolium</taxon>
    </lineage>
</organism>
<name>A0A392RFM1_9FABA</name>
<proteinExistence type="predicted"/>
<feature type="non-terminal residue" evidence="1">
    <location>
        <position position="1"/>
    </location>
</feature>
<dbReference type="EMBL" id="LXQA010223101">
    <property type="protein sequence ID" value="MCI35413.1"/>
    <property type="molecule type" value="Genomic_DNA"/>
</dbReference>
<sequence>TVTARADAHTAVTVLISTISSLFAVCHDCAKSRTAVTDLQAE</sequence>
<protein>
    <submittedName>
        <fullName evidence="1">Uncharacterized protein</fullName>
    </submittedName>
</protein>
<dbReference type="AlphaFoldDB" id="A0A392RFM1"/>